<proteinExistence type="predicted"/>
<dbReference type="SMART" id="SM00530">
    <property type="entry name" value="HTH_XRE"/>
    <property type="match status" value="1"/>
</dbReference>
<dbReference type="GO" id="GO:0003700">
    <property type="term" value="F:DNA-binding transcription factor activity"/>
    <property type="evidence" value="ECO:0007669"/>
    <property type="project" value="TreeGrafter"/>
</dbReference>
<evidence type="ECO:0000313" key="5">
    <source>
        <dbReference type="Proteomes" id="UP000004080"/>
    </source>
</evidence>
<dbReference type="AlphaFoldDB" id="I8AIQ9"/>
<organism evidence="4 5">
    <name type="scientific">Fictibacillus macauensis ZFHKF-1</name>
    <dbReference type="NCBI Taxonomy" id="1196324"/>
    <lineage>
        <taxon>Bacteria</taxon>
        <taxon>Bacillati</taxon>
        <taxon>Bacillota</taxon>
        <taxon>Bacilli</taxon>
        <taxon>Bacillales</taxon>
        <taxon>Fictibacillaceae</taxon>
        <taxon>Fictibacillus</taxon>
    </lineage>
</organism>
<dbReference type="GO" id="GO:0046983">
    <property type="term" value="F:protein dimerization activity"/>
    <property type="evidence" value="ECO:0007669"/>
    <property type="project" value="InterPro"/>
</dbReference>
<dbReference type="OrthoDB" id="2003870at2"/>
<dbReference type="Gene3D" id="1.10.260.40">
    <property type="entry name" value="lambda repressor-like DNA-binding domains"/>
    <property type="match status" value="1"/>
</dbReference>
<evidence type="ECO:0000259" key="2">
    <source>
        <dbReference type="PROSITE" id="PS50943"/>
    </source>
</evidence>
<dbReference type="PANTHER" id="PTHR46797:SF24">
    <property type="entry name" value="DNA-BINDING PHAGE PROTEIN"/>
    <property type="match status" value="1"/>
</dbReference>
<dbReference type="CDD" id="cd00093">
    <property type="entry name" value="HTH_XRE"/>
    <property type="match status" value="1"/>
</dbReference>
<gene>
    <name evidence="4" type="ORF">A374_10313</name>
</gene>
<dbReference type="STRING" id="1196324.A374_10313"/>
<dbReference type="Pfam" id="PF08671">
    <property type="entry name" value="SinI"/>
    <property type="match status" value="1"/>
</dbReference>
<dbReference type="Proteomes" id="UP000004080">
    <property type="component" value="Unassembled WGS sequence"/>
</dbReference>
<dbReference type="SUPFAM" id="SSF47413">
    <property type="entry name" value="lambda repressor-like DNA-binding domains"/>
    <property type="match status" value="1"/>
</dbReference>
<evidence type="ECO:0000259" key="3">
    <source>
        <dbReference type="PROSITE" id="PS51500"/>
    </source>
</evidence>
<accession>I8AIQ9</accession>
<dbReference type="RefSeq" id="WP_007202147.1">
    <property type="nucleotide sequence ID" value="NZ_AKKV01000025.1"/>
</dbReference>
<reference evidence="4 5" key="1">
    <citation type="journal article" date="2012" name="J. Bacteriol.">
        <title>Genome of Bacillus macauensis ZFHKF-1, a Long-Chain-Forming Bacterium.</title>
        <authorList>
            <person name="Cai L."/>
            <person name="Zhang T."/>
        </authorList>
    </citation>
    <scope>NUCLEOTIDE SEQUENCE [LARGE SCALE GENOMIC DNA]</scope>
    <source>
        <strain evidence="4 5">ZFHKF-1</strain>
    </source>
</reference>
<dbReference type="Pfam" id="PF12844">
    <property type="entry name" value="HTH_19"/>
    <property type="match status" value="1"/>
</dbReference>
<sequence>MFKIGARIREVRTQKGVSLCQLANLASISKGYLSNIENNKNQPSQRMIIKIAQSLEISVEAMMSHHEGMLDDEWVGLVRQAKEMGLSSTEVRAFLLEQTIATEVKQLLYK</sequence>
<feature type="domain" description="HTH cro/C1-type" evidence="2">
    <location>
        <begin position="8"/>
        <end position="62"/>
    </location>
</feature>
<dbReference type="InterPro" id="IPR010981">
    <property type="entry name" value="SinR/SinI_dimer_dom"/>
</dbReference>
<dbReference type="InterPro" id="IPR050807">
    <property type="entry name" value="TransReg_Diox_bact_type"/>
</dbReference>
<dbReference type="InterPro" id="IPR001387">
    <property type="entry name" value="Cro/C1-type_HTH"/>
</dbReference>
<dbReference type="EMBL" id="AKKV01000025">
    <property type="protein sequence ID" value="EIT85622.1"/>
    <property type="molecule type" value="Genomic_DNA"/>
</dbReference>
<feature type="domain" description="Sin" evidence="3">
    <location>
        <begin position="61"/>
        <end position="99"/>
    </location>
</feature>
<dbReference type="GO" id="GO:0003677">
    <property type="term" value="F:DNA binding"/>
    <property type="evidence" value="ECO:0007669"/>
    <property type="project" value="UniProtKB-KW"/>
</dbReference>
<name>I8AIQ9_9BACL</name>
<evidence type="ECO:0000313" key="4">
    <source>
        <dbReference type="EMBL" id="EIT85622.1"/>
    </source>
</evidence>
<evidence type="ECO:0000256" key="1">
    <source>
        <dbReference type="ARBA" id="ARBA00023125"/>
    </source>
</evidence>
<dbReference type="InterPro" id="IPR036281">
    <property type="entry name" value="SinR/SinI_dimer_dom_sf"/>
</dbReference>
<keyword evidence="5" id="KW-1185">Reference proteome</keyword>
<dbReference type="PROSITE" id="PS50943">
    <property type="entry name" value="HTH_CROC1"/>
    <property type="match status" value="1"/>
</dbReference>
<comment type="caution">
    <text evidence="4">The sequence shown here is derived from an EMBL/GenBank/DDBJ whole genome shotgun (WGS) entry which is preliminary data.</text>
</comment>
<dbReference type="PATRIC" id="fig|1196324.3.peg.2107"/>
<keyword evidence="1" id="KW-0238">DNA-binding</keyword>
<dbReference type="InterPro" id="IPR010982">
    <property type="entry name" value="Lambda_DNA-bd_dom_sf"/>
</dbReference>
<dbReference type="PROSITE" id="PS51500">
    <property type="entry name" value="SIN"/>
    <property type="match status" value="1"/>
</dbReference>
<protein>
    <submittedName>
        <fullName evidence="4">Transcriptional regulator SinR</fullName>
    </submittedName>
</protein>
<dbReference type="GO" id="GO:0005829">
    <property type="term" value="C:cytosol"/>
    <property type="evidence" value="ECO:0007669"/>
    <property type="project" value="TreeGrafter"/>
</dbReference>
<dbReference type="SUPFAM" id="SSF47406">
    <property type="entry name" value="SinR repressor dimerisation domain-like"/>
    <property type="match status" value="1"/>
</dbReference>
<dbReference type="eggNOG" id="COG1396">
    <property type="taxonomic scope" value="Bacteria"/>
</dbReference>
<dbReference type="PANTHER" id="PTHR46797">
    <property type="entry name" value="HTH-TYPE TRANSCRIPTIONAL REGULATOR"/>
    <property type="match status" value="1"/>
</dbReference>